<organism evidence="1 2">
    <name type="scientific">Burkholderia multivorans CGD2</name>
    <dbReference type="NCBI Taxonomy" id="513052"/>
    <lineage>
        <taxon>Bacteria</taxon>
        <taxon>Pseudomonadati</taxon>
        <taxon>Pseudomonadota</taxon>
        <taxon>Betaproteobacteria</taxon>
        <taxon>Burkholderiales</taxon>
        <taxon>Burkholderiaceae</taxon>
        <taxon>Burkholderia</taxon>
        <taxon>Burkholderia cepacia complex</taxon>
    </lineage>
</organism>
<dbReference type="AlphaFoldDB" id="B9BZ35"/>
<protein>
    <submittedName>
        <fullName evidence="1">Uncharacterized protein</fullName>
    </submittedName>
</protein>
<evidence type="ECO:0000313" key="1">
    <source>
        <dbReference type="EMBL" id="EEE03883.1"/>
    </source>
</evidence>
<reference evidence="1 2" key="1">
    <citation type="journal article" date="2012" name="J. Bacteriol.">
        <title>Draft Genome Sequence Determination for Cystic Fibrosis and Chronic Granulomatous Disease Burkholderia multivorans Isolates.</title>
        <authorList>
            <person name="Varga J.J."/>
            <person name="Losada L."/>
            <person name="Zelazny A.M."/>
            <person name="Brinkac L."/>
            <person name="Harkins D."/>
            <person name="Radune D."/>
            <person name="Hostetler J."/>
            <person name="Sampaio E.P."/>
            <person name="Ronning C.M."/>
            <person name="Nierman W.C."/>
            <person name="Greenberg D.E."/>
            <person name="Holland S.M."/>
            <person name="Goldberg J.B."/>
        </authorList>
    </citation>
    <scope>NUCLEOTIDE SEQUENCE [LARGE SCALE GENOMIC DNA]</scope>
    <source>
        <strain evidence="1 2">CGD2</strain>
    </source>
</reference>
<sequence length="39" mass="4297">MFFDGVVSGLSRCSPNKIFDKGINSDVFIISIGFQGFPR</sequence>
<dbReference type="Proteomes" id="UP000004535">
    <property type="component" value="Unassembled WGS sequence"/>
</dbReference>
<evidence type="ECO:0000313" key="2">
    <source>
        <dbReference type="Proteomes" id="UP000004535"/>
    </source>
</evidence>
<dbReference type="EMBL" id="ACFC01000020">
    <property type="protein sequence ID" value="EEE03883.1"/>
    <property type="molecule type" value="Genomic_DNA"/>
</dbReference>
<gene>
    <name evidence="1" type="ORF">BURMUCGD2_3265</name>
</gene>
<accession>B9BZ35</accession>
<proteinExistence type="predicted"/>
<name>B9BZ35_9BURK</name>
<comment type="caution">
    <text evidence="1">The sequence shown here is derived from an EMBL/GenBank/DDBJ whole genome shotgun (WGS) entry which is preliminary data.</text>
</comment>